<proteinExistence type="evidence at transcript level"/>
<feature type="binding site" evidence="10">
    <location>
        <begin position="100"/>
        <end position="104"/>
    </location>
    <ligand>
        <name>(6S)-NADPHX</name>
        <dbReference type="ChEBI" id="CHEBI:64076"/>
    </ligand>
</feature>
<dbReference type="FunFam" id="3.40.50.10260:FF:000013">
    <property type="entry name" value="NAD(P)H-hydrate epimerase"/>
    <property type="match status" value="1"/>
</dbReference>
<evidence type="ECO:0000259" key="11">
    <source>
        <dbReference type="PROSITE" id="PS51385"/>
    </source>
</evidence>
<dbReference type="Pfam" id="PF03853">
    <property type="entry name" value="YjeF_N"/>
    <property type="match status" value="1"/>
</dbReference>
<dbReference type="GO" id="GO:0052856">
    <property type="term" value="F:NAD(P)HX epimerase activity"/>
    <property type="evidence" value="ECO:0007669"/>
    <property type="project" value="UniProtKB-UniRule"/>
</dbReference>
<dbReference type="SUPFAM" id="SSF64153">
    <property type="entry name" value="YjeF N-terminal domain-like"/>
    <property type="match status" value="1"/>
</dbReference>
<keyword evidence="9 10" id="KW-0413">Isomerase</keyword>
<feature type="binding site" evidence="10">
    <location>
        <position position="198"/>
    </location>
    <ligand>
        <name>(6S)-NADPHX</name>
        <dbReference type="ChEBI" id="CHEBI:64076"/>
    </ligand>
</feature>
<evidence type="ECO:0000256" key="8">
    <source>
        <dbReference type="ARBA" id="ARBA00023027"/>
    </source>
</evidence>
<accession>W8CBC4</accession>
<comment type="catalytic activity">
    <reaction evidence="2 10">
        <text>(6R)-NADPHX = (6S)-NADPHX</text>
        <dbReference type="Rhea" id="RHEA:32227"/>
        <dbReference type="ChEBI" id="CHEBI:64076"/>
        <dbReference type="ChEBI" id="CHEBI:64077"/>
        <dbReference type="EC" id="5.1.99.6"/>
    </reaction>
</comment>
<evidence type="ECO:0000256" key="6">
    <source>
        <dbReference type="ARBA" id="ARBA00022857"/>
    </source>
</evidence>
<evidence type="ECO:0000256" key="3">
    <source>
        <dbReference type="ARBA" id="ARBA00012228"/>
    </source>
</evidence>
<evidence type="ECO:0000256" key="2">
    <source>
        <dbReference type="ARBA" id="ARBA00000909"/>
    </source>
</evidence>
<gene>
    <name evidence="12" type="primary">NNRE</name>
</gene>
<evidence type="ECO:0000256" key="10">
    <source>
        <dbReference type="HAMAP-Rule" id="MF_03159"/>
    </source>
</evidence>
<keyword evidence="4 10" id="KW-0479">Metal-binding</keyword>
<feature type="binding site" evidence="10">
    <location>
        <position position="165"/>
    </location>
    <ligand>
        <name>K(+)</name>
        <dbReference type="ChEBI" id="CHEBI:29103"/>
    </ligand>
</feature>
<dbReference type="HAMAP" id="MF_01966">
    <property type="entry name" value="NADHX_epimerase"/>
    <property type="match status" value="1"/>
</dbReference>
<evidence type="ECO:0000256" key="5">
    <source>
        <dbReference type="ARBA" id="ARBA00022741"/>
    </source>
</evidence>
<reference evidence="12" key="2">
    <citation type="journal article" date="2014" name="BMC Genomics">
        <title>A genomic perspective to assessing quality of mass-reared SIT flies used in Mediterranean fruit fly (Ceratitis capitata) eradication in California.</title>
        <authorList>
            <person name="Calla B."/>
            <person name="Hall B."/>
            <person name="Hou S."/>
            <person name="Geib S.M."/>
        </authorList>
    </citation>
    <scope>NUCLEOTIDE SEQUENCE</scope>
</reference>
<reference evidence="12" key="1">
    <citation type="submission" date="2013-07" db="EMBL/GenBank/DDBJ databases">
        <authorList>
            <person name="Geib S."/>
        </authorList>
    </citation>
    <scope>NUCLEOTIDE SEQUENCE</scope>
</reference>
<dbReference type="PROSITE" id="PS51385">
    <property type="entry name" value="YJEF_N"/>
    <property type="match status" value="1"/>
</dbReference>
<evidence type="ECO:0000256" key="4">
    <source>
        <dbReference type="ARBA" id="ARBA00022723"/>
    </source>
</evidence>
<dbReference type="PANTHER" id="PTHR13232:SF10">
    <property type="entry name" value="NAD(P)H-HYDRATE EPIMERASE"/>
    <property type="match status" value="1"/>
</dbReference>
<keyword evidence="6" id="KW-0521">NADP</keyword>
<comment type="catalytic activity">
    <reaction evidence="1 10">
        <text>(6R)-NADHX = (6S)-NADHX</text>
        <dbReference type="Rhea" id="RHEA:32215"/>
        <dbReference type="ChEBI" id="CHEBI:64074"/>
        <dbReference type="ChEBI" id="CHEBI:64075"/>
        <dbReference type="EC" id="5.1.99.6"/>
    </reaction>
</comment>
<feature type="binding site" evidence="10">
    <location>
        <begin position="169"/>
        <end position="175"/>
    </location>
    <ligand>
        <name>(6S)-NADPHX</name>
        <dbReference type="ChEBI" id="CHEBI:64076"/>
    </ligand>
</feature>
<keyword evidence="8 10" id="KW-0520">NAD</keyword>
<dbReference type="GO" id="GO:0005739">
    <property type="term" value="C:mitochondrion"/>
    <property type="evidence" value="ECO:0007669"/>
    <property type="project" value="TreeGrafter"/>
</dbReference>
<name>W8CBC4_CERCA</name>
<comment type="function">
    <text evidence="10">Catalyzes the epimerization of the S- and R-forms of NAD(P)HX, a damaged form of NAD(P)H that is a result of enzymatic or heat-dependent hydration. This is a prerequisite for the S-specific NAD(P)H-hydrate dehydratase to allow the repair of both epimers of NAD(P)HX.</text>
</comment>
<dbReference type="GO" id="GO:0046872">
    <property type="term" value="F:metal ion binding"/>
    <property type="evidence" value="ECO:0007669"/>
    <property type="project" value="UniProtKB-KW"/>
</dbReference>
<dbReference type="PANTHER" id="PTHR13232">
    <property type="entry name" value="NAD(P)H-HYDRATE EPIMERASE"/>
    <property type="match status" value="1"/>
</dbReference>
<keyword evidence="5 10" id="KW-0547">Nucleotide-binding</keyword>
<dbReference type="EMBL" id="GAMC01000604">
    <property type="protein sequence ID" value="JAC05952.1"/>
    <property type="molecule type" value="mRNA"/>
</dbReference>
<dbReference type="OrthoDB" id="10064708at2759"/>
<feature type="binding site" evidence="10">
    <location>
        <position position="201"/>
    </location>
    <ligand>
        <name>K(+)</name>
        <dbReference type="ChEBI" id="CHEBI:29103"/>
    </ligand>
</feature>
<dbReference type="GO" id="GO:0000166">
    <property type="term" value="F:nucleotide binding"/>
    <property type="evidence" value="ECO:0007669"/>
    <property type="project" value="UniProtKB-KW"/>
</dbReference>
<dbReference type="NCBIfam" id="TIGR00197">
    <property type="entry name" value="yjeF_nterm"/>
    <property type="match status" value="1"/>
</dbReference>
<dbReference type="InterPro" id="IPR036652">
    <property type="entry name" value="YjeF_N_dom_sf"/>
</dbReference>
<comment type="caution">
    <text evidence="10">Lacks conserved residue(s) required for the propagation of feature annotation.</text>
</comment>
<dbReference type="EMBL" id="GAMC01000602">
    <property type="protein sequence ID" value="JAC05954.1"/>
    <property type="molecule type" value="mRNA"/>
</dbReference>
<sequence length="271" mass="30949">MHCWDLQQEVEMLKCSKVLLSQRSIKFNSELFTTVNKNCKKMKFLTQNEAINVDMELFNEYKFSVDQLMELAGLSCAHAIAKCYPVERFKRVLICCGPGNNGGDGLVCGRHLSLMQYEPKIYYPKQTSKELYQNLTHQCKLSGIQFLSTNPTLEATNDCYDLIIDALFGFSFKPPIRETFVPIIEVLQKTTTPIASIDIPSGWDVEKGKIDETYFEPEMLISLTAPKLCASSFKGKYHYLGGRFVPKALQEKYQLNLPEYPNCDMCLKNIN</sequence>
<evidence type="ECO:0000256" key="1">
    <source>
        <dbReference type="ARBA" id="ARBA00000013"/>
    </source>
</evidence>
<keyword evidence="7 10" id="KW-0630">Potassium</keyword>
<dbReference type="Gene3D" id="3.40.50.10260">
    <property type="entry name" value="YjeF N-terminal domain"/>
    <property type="match status" value="1"/>
</dbReference>
<comment type="similarity">
    <text evidence="10">Belongs to the NnrE/AIBP family.</text>
</comment>
<evidence type="ECO:0000256" key="7">
    <source>
        <dbReference type="ARBA" id="ARBA00022958"/>
    </source>
</evidence>
<evidence type="ECO:0000256" key="9">
    <source>
        <dbReference type="ARBA" id="ARBA00023235"/>
    </source>
</evidence>
<feature type="binding site" evidence="10">
    <location>
        <position position="101"/>
    </location>
    <ligand>
        <name>K(+)</name>
        <dbReference type="ChEBI" id="CHEBI:29103"/>
    </ligand>
</feature>
<comment type="cofactor">
    <cofactor evidence="10">
        <name>K(+)</name>
        <dbReference type="ChEBI" id="CHEBI:29103"/>
    </cofactor>
    <text evidence="10">Binds 1 potassium ion per subunit.</text>
</comment>
<dbReference type="EC" id="5.1.99.6" evidence="3 10"/>
<feature type="domain" description="YjeF N-terminal" evidence="11">
    <location>
        <begin position="50"/>
        <end position="257"/>
    </location>
</feature>
<organism evidence="12">
    <name type="scientific">Ceratitis capitata</name>
    <name type="common">Mediterranean fruit fly</name>
    <name type="synonym">Tephritis capitata</name>
    <dbReference type="NCBI Taxonomy" id="7213"/>
    <lineage>
        <taxon>Eukaryota</taxon>
        <taxon>Metazoa</taxon>
        <taxon>Ecdysozoa</taxon>
        <taxon>Arthropoda</taxon>
        <taxon>Hexapoda</taxon>
        <taxon>Insecta</taxon>
        <taxon>Pterygota</taxon>
        <taxon>Neoptera</taxon>
        <taxon>Endopterygota</taxon>
        <taxon>Diptera</taxon>
        <taxon>Brachycera</taxon>
        <taxon>Muscomorpha</taxon>
        <taxon>Tephritoidea</taxon>
        <taxon>Tephritidae</taxon>
        <taxon>Ceratitis</taxon>
        <taxon>Ceratitis</taxon>
    </lineage>
</organism>
<dbReference type="InterPro" id="IPR032976">
    <property type="entry name" value="YJEFN_prot_NAXE-like"/>
</dbReference>
<evidence type="ECO:0000313" key="12">
    <source>
        <dbReference type="EMBL" id="JAC05952.1"/>
    </source>
</evidence>
<protein>
    <recommendedName>
        <fullName evidence="3 10">NAD(P)H-hydrate epimerase</fullName>
        <ecNumber evidence="3 10">5.1.99.6</ecNumber>
    </recommendedName>
    <alternativeName>
        <fullName evidence="10">NAD(P)HX epimerase</fullName>
    </alternativeName>
</protein>
<dbReference type="AlphaFoldDB" id="W8CBC4"/>
<dbReference type="InterPro" id="IPR004443">
    <property type="entry name" value="YjeF_N_dom"/>
</dbReference>